<sequence>GTQLENIEEDFRNEADAPSGSHFRQREQSPGVHHQQRVKLVSIGAEELVDGNVKMTLGKISTIILRFAIQDISVEGENARERSCGKIPQLKKACSCGARERPPPTVTSTCRTSNAAGRMVFRNLIHRHRPDLIDFSKFNKDDPLGNLNLAIKVAENYLDMPKMLDEEAPAVARPNLQEKCELEANFRPNYAPDGELLTSRDYKNASLTEVRVLLRRRKASESDLAAHQHRVAQIAQELNELDYHASAAIKQYCQRICDQTEKLLETIHQLFLEFAKRSAPFNNWMDGVIEDLQDMFIVHSVEEVQVKRLVPHRDGALQEEFSRQQSNEGVWRQFAVQANLTGPWIHTHMEIAHSSVDPGATLEDHMNHLQTFENMVINYKANIDKLDVENQVIQESLIFDNKHTDYTMEHICVGWELLLTTKAHANEVQTQILTCDTKGMSQKQLSSHFDRKKNGGMETDEFRARLISTGYDLVRNTPAKLRQRLTPSVKR</sequence>
<dbReference type="EMBL" id="JAROKS010000017">
    <property type="protein sequence ID" value="KAK1794493.1"/>
    <property type="molecule type" value="Genomic_DNA"/>
</dbReference>
<dbReference type="Gene3D" id="1.10.418.10">
    <property type="entry name" value="Calponin-like domain"/>
    <property type="match status" value="2"/>
</dbReference>
<feature type="non-terminal residue" evidence="4">
    <location>
        <position position="1"/>
    </location>
</feature>
<comment type="caution">
    <text evidence="4">The sequence shown here is derived from an EMBL/GenBank/DDBJ whole genome shotgun (WGS) entry which is preliminary data.</text>
</comment>
<dbReference type="PANTHER" id="PTHR11915">
    <property type="entry name" value="SPECTRIN/FILAMIN RELATED CYTOSKELETAL PROTEIN"/>
    <property type="match status" value="1"/>
</dbReference>
<dbReference type="AlphaFoldDB" id="A0AAD9DVA3"/>
<feature type="domain" description="Calponin-homology (CH)" evidence="3">
    <location>
        <begin position="120"/>
        <end position="165"/>
    </location>
</feature>
<dbReference type="Pfam" id="PF00435">
    <property type="entry name" value="Spectrin"/>
    <property type="match status" value="2"/>
</dbReference>
<protein>
    <recommendedName>
        <fullName evidence="3">Calponin-homology (CH) domain-containing protein</fullName>
    </recommendedName>
</protein>
<dbReference type="SUPFAM" id="SSF46966">
    <property type="entry name" value="Spectrin repeat"/>
    <property type="match status" value="3"/>
</dbReference>
<dbReference type="Pfam" id="PF00307">
    <property type="entry name" value="CH"/>
    <property type="match status" value="1"/>
</dbReference>
<gene>
    <name evidence="4" type="ORF">P4O66_011362</name>
</gene>
<dbReference type="SUPFAM" id="SSF47576">
    <property type="entry name" value="Calponin-homology domain, CH-domain"/>
    <property type="match status" value="1"/>
</dbReference>
<evidence type="ECO:0000259" key="3">
    <source>
        <dbReference type="Pfam" id="PF00307"/>
    </source>
</evidence>
<dbReference type="Gene3D" id="1.20.58.60">
    <property type="match status" value="3"/>
</dbReference>
<name>A0AAD9DVA3_9TELE</name>
<dbReference type="InterPro" id="IPR002017">
    <property type="entry name" value="Spectrin_repeat"/>
</dbReference>
<dbReference type="GO" id="GO:0003779">
    <property type="term" value="F:actin binding"/>
    <property type="evidence" value="ECO:0007669"/>
    <property type="project" value="UniProtKB-KW"/>
</dbReference>
<keyword evidence="1" id="KW-0009">Actin-binding</keyword>
<evidence type="ECO:0000256" key="1">
    <source>
        <dbReference type="ARBA" id="ARBA00023203"/>
    </source>
</evidence>
<organism evidence="4 5">
    <name type="scientific">Electrophorus voltai</name>
    <dbReference type="NCBI Taxonomy" id="2609070"/>
    <lineage>
        <taxon>Eukaryota</taxon>
        <taxon>Metazoa</taxon>
        <taxon>Chordata</taxon>
        <taxon>Craniata</taxon>
        <taxon>Vertebrata</taxon>
        <taxon>Euteleostomi</taxon>
        <taxon>Actinopterygii</taxon>
        <taxon>Neopterygii</taxon>
        <taxon>Teleostei</taxon>
        <taxon>Ostariophysi</taxon>
        <taxon>Gymnotiformes</taxon>
        <taxon>Gymnotoidei</taxon>
        <taxon>Gymnotidae</taxon>
        <taxon>Electrophorus</taxon>
    </lineage>
</organism>
<reference evidence="4" key="1">
    <citation type="submission" date="2023-03" db="EMBL/GenBank/DDBJ databases">
        <title>Electrophorus voltai genome.</title>
        <authorList>
            <person name="Bian C."/>
        </authorList>
    </citation>
    <scope>NUCLEOTIDE SEQUENCE</scope>
    <source>
        <strain evidence="4">CB-2022</strain>
        <tissue evidence="4">Muscle</tissue>
    </source>
</reference>
<dbReference type="Proteomes" id="UP001239994">
    <property type="component" value="Unassembled WGS sequence"/>
</dbReference>
<evidence type="ECO:0000256" key="2">
    <source>
        <dbReference type="SAM" id="MobiDB-lite"/>
    </source>
</evidence>
<feature type="region of interest" description="Disordered" evidence="2">
    <location>
        <begin position="1"/>
        <end position="37"/>
    </location>
</feature>
<accession>A0AAD9DVA3</accession>
<dbReference type="InterPro" id="IPR036872">
    <property type="entry name" value="CH_dom_sf"/>
</dbReference>
<dbReference type="InterPro" id="IPR001715">
    <property type="entry name" value="CH_dom"/>
</dbReference>
<proteinExistence type="predicted"/>
<evidence type="ECO:0000313" key="4">
    <source>
        <dbReference type="EMBL" id="KAK1794493.1"/>
    </source>
</evidence>
<evidence type="ECO:0000313" key="5">
    <source>
        <dbReference type="Proteomes" id="UP001239994"/>
    </source>
</evidence>
<keyword evidence="5" id="KW-1185">Reference proteome</keyword>